<feature type="chain" id="PRO_5047209012" evidence="2">
    <location>
        <begin position="25"/>
        <end position="62"/>
    </location>
</feature>
<evidence type="ECO:0000256" key="2">
    <source>
        <dbReference type="SAM" id="SignalP"/>
    </source>
</evidence>
<name>A0ABR6CE69_9HYPH</name>
<keyword evidence="2" id="KW-0732">Signal</keyword>
<feature type="signal peptide" evidence="2">
    <location>
        <begin position="1"/>
        <end position="24"/>
    </location>
</feature>
<accession>A0ABR6CE69</accession>
<feature type="compositionally biased region" description="Low complexity" evidence="1">
    <location>
        <begin position="46"/>
        <end position="62"/>
    </location>
</feature>
<evidence type="ECO:0000256" key="1">
    <source>
        <dbReference type="SAM" id="MobiDB-lite"/>
    </source>
</evidence>
<dbReference type="Proteomes" id="UP000587524">
    <property type="component" value="Unassembled WGS sequence"/>
</dbReference>
<protein>
    <submittedName>
        <fullName evidence="3">Uncharacterized protein</fullName>
    </submittedName>
</protein>
<feature type="region of interest" description="Disordered" evidence="1">
    <location>
        <begin position="39"/>
        <end position="62"/>
    </location>
</feature>
<dbReference type="EMBL" id="JACJHZ010000029">
    <property type="protein sequence ID" value="MBA9023046.1"/>
    <property type="molecule type" value="Genomic_DNA"/>
</dbReference>
<comment type="caution">
    <text evidence="3">The sequence shown here is derived from an EMBL/GenBank/DDBJ whole genome shotgun (WGS) entry which is preliminary data.</text>
</comment>
<evidence type="ECO:0000313" key="3">
    <source>
        <dbReference type="EMBL" id="MBA9023046.1"/>
    </source>
</evidence>
<evidence type="ECO:0000313" key="4">
    <source>
        <dbReference type="Proteomes" id="UP000587524"/>
    </source>
</evidence>
<keyword evidence="4" id="KW-1185">Reference proteome</keyword>
<organism evidence="3 4">
    <name type="scientific">Aminobacter ciceronei</name>
    <dbReference type="NCBI Taxonomy" id="150723"/>
    <lineage>
        <taxon>Bacteria</taxon>
        <taxon>Pseudomonadati</taxon>
        <taxon>Pseudomonadota</taxon>
        <taxon>Alphaproteobacteria</taxon>
        <taxon>Hyphomicrobiales</taxon>
        <taxon>Phyllobacteriaceae</taxon>
        <taxon>Aminobacter</taxon>
    </lineage>
</organism>
<reference evidence="3 4" key="1">
    <citation type="submission" date="2020-08" db="EMBL/GenBank/DDBJ databases">
        <title>Genomic Encyclopedia of Type Strains, Phase IV (KMG-IV): sequencing the most valuable type-strain genomes for metagenomic binning, comparative biology and taxonomic classification.</title>
        <authorList>
            <person name="Goeker M."/>
        </authorList>
    </citation>
    <scope>NUCLEOTIDE SEQUENCE [LARGE SCALE GENOMIC DNA]</scope>
    <source>
        <strain evidence="3 4">DSM 17455</strain>
    </source>
</reference>
<dbReference type="RefSeq" id="WP_182575547.1">
    <property type="nucleotide sequence ID" value="NZ_JACJHY010000029.1"/>
</dbReference>
<sequence>MKKTLAILGALIFAAPLAQTPAHADDDISRFFKTVIAGGKKSDGKSWSNSSSNASSNSSSNR</sequence>
<gene>
    <name evidence="3" type="ORF">HNQ97_005067</name>
</gene>
<proteinExistence type="predicted"/>